<dbReference type="AlphaFoldDB" id="M3IWB4"/>
<dbReference type="OrthoDB" id="4089867at2759"/>
<feature type="region of interest" description="Disordered" evidence="1">
    <location>
        <begin position="119"/>
        <end position="192"/>
    </location>
</feature>
<feature type="compositionally biased region" description="Polar residues" evidence="1">
    <location>
        <begin position="888"/>
        <end position="897"/>
    </location>
</feature>
<feature type="compositionally biased region" description="Low complexity" evidence="1">
    <location>
        <begin position="17"/>
        <end position="36"/>
    </location>
</feature>
<sequence length="1105" mass="123462">MSSIVTPRKSKDDLTMSSNNSFHSLSDSTKSSRSSSPIKNRHSLPPNMFDYKLPTLPKMDDDIKSIVSSNDLTKEQLRQAAKSPIAKKLHIIASNPASPNNQNSKYVIPIPFTLKLPPKLSSQNNTRESSAVSSVVSSPKSSRACSPSRSLNSSRSSSPKKPKQAKLVYTKNGYEKIDTSSESESEFDESMISTSSSYQEELNKKIALSRRPVPSVLNNNTKFNNNNNNKGFTSRSADELSIIEEVSRASSMFSTLGGPKGETKNSIKQPKLATPVPIKPPQVIRSDPIVVPLKINETKTKSEKPKPTVDKALPVPPPRIEVDIEEKPTTTTKPQPSEIVKLDVKNTTADTSKSDEKHIKGHKYNKSLPPIPVSRTSSLDPGIQKSQRQKDLKLLSFGNAPAGNFNNILKIHKRSFSDESCVSSVSSFSSVGDFMHISRMQAMSPPTEKVRSMNVRNQQQQQVTKKPELKILPTVDEQLMGLKKPESKKLEQNFIPPPKVQSSSRQVSTSSDSSSVSTSSWDSLQKSIDITYSSKYEDNDKTKEPPKVSQILGDDSSWLDTSGTSDEEEEADEDETELIEETKPLNISRQSTATSGDIKVQVNETLNSGPGQSFQFPNNASNATNSQEARSKVLEEYNTRKSRYSFYSADGHIEIPDLADKRTAEELSTKTPSSYNGTTFSETRTETSVSDCEEESHSHLKIGFPGKDAIKHLKQQYNALGDDSDVEYASNLSSLYVPSKPHTKSIPMPIPPQQQELQCNLLLPSRASPVRHSRHKSMFNIDFDINKSNNDVGHSRNKSMDIFSEMSTFGKEQARVELSNTKPEGNQTVMSKSSTEESIKPLSPHKKEVAKPEEEEIMDIKVAEPPKIVNYEVDFKESDSKDDEFGTQFITPRLSSSTKHDHTVTREDTQKAKQKKKQQQQHSHDDETESVIIDLTKDKYEVVCTIDRSGSISSYKSTTETINGKEVEVILVDEDDEEEEDNYDELMSIYSKYRNDTWLFRNKSVNSAASFSRNGSRLKTTMEPRISQELKSKRSNASIASSSASYQSRRITPPVSSKTQVVNNKNSLKRKSMPVMDSHYFDYTCSKNYDFNTFIQQRKLSEDNL</sequence>
<dbReference type="STRING" id="1245528.M3IWB4"/>
<feature type="compositionally biased region" description="Acidic residues" evidence="1">
    <location>
        <begin position="565"/>
        <end position="579"/>
    </location>
</feature>
<gene>
    <name evidence="2" type="ORF">G210_5678</name>
</gene>
<reference evidence="2 3" key="1">
    <citation type="submission" date="2013-02" db="EMBL/GenBank/DDBJ databases">
        <title>Genome sequence of Candida maltosa Xu316, a potential industrial strain for xylitol and ethanol production.</title>
        <authorList>
            <person name="Yu J."/>
            <person name="Wang Q."/>
            <person name="Geng X."/>
            <person name="Bao W."/>
            <person name="He P."/>
            <person name="Cai J."/>
        </authorList>
    </citation>
    <scope>NUCLEOTIDE SEQUENCE [LARGE SCALE GENOMIC DNA]</scope>
    <source>
        <strain evidence="3">Xu316</strain>
    </source>
</reference>
<feature type="compositionally biased region" description="Polar residues" evidence="1">
    <location>
        <begin position="820"/>
        <end position="833"/>
    </location>
</feature>
<evidence type="ECO:0000313" key="2">
    <source>
        <dbReference type="EMBL" id="EMG50951.1"/>
    </source>
</evidence>
<feature type="region of interest" description="Disordered" evidence="1">
    <location>
        <begin position="443"/>
        <end position="470"/>
    </location>
</feature>
<protein>
    <submittedName>
        <fullName evidence="2">Uncharacterized protein</fullName>
    </submittedName>
</protein>
<organism evidence="2 3">
    <name type="scientific">Candida maltosa (strain Xu316)</name>
    <name type="common">Yeast</name>
    <dbReference type="NCBI Taxonomy" id="1245528"/>
    <lineage>
        <taxon>Eukaryota</taxon>
        <taxon>Fungi</taxon>
        <taxon>Dikarya</taxon>
        <taxon>Ascomycota</taxon>
        <taxon>Saccharomycotina</taxon>
        <taxon>Pichiomycetes</taxon>
        <taxon>Debaryomycetaceae</taxon>
        <taxon>Candida/Lodderomyces clade</taxon>
        <taxon>Candida</taxon>
    </lineage>
</organism>
<dbReference type="Proteomes" id="UP000011777">
    <property type="component" value="Unassembled WGS sequence"/>
</dbReference>
<name>M3IWB4_CANMX</name>
<proteinExistence type="predicted"/>
<feature type="compositionally biased region" description="Basic and acidic residues" evidence="1">
    <location>
        <begin position="834"/>
        <end position="854"/>
    </location>
</feature>
<feature type="compositionally biased region" description="Polar residues" evidence="1">
    <location>
        <begin position="585"/>
        <end position="595"/>
    </location>
</feature>
<keyword evidence="3" id="KW-1185">Reference proteome</keyword>
<feature type="compositionally biased region" description="Basic and acidic residues" evidence="1">
    <location>
        <begin position="535"/>
        <end position="546"/>
    </location>
</feature>
<dbReference type="OMA" id="SMFNIDF"/>
<feature type="compositionally biased region" description="Polar residues" evidence="1">
    <location>
        <begin position="524"/>
        <end position="534"/>
    </location>
</feature>
<evidence type="ECO:0000313" key="3">
    <source>
        <dbReference type="Proteomes" id="UP000011777"/>
    </source>
</evidence>
<feature type="compositionally biased region" description="Low complexity" evidence="1">
    <location>
        <begin position="1035"/>
        <end position="1050"/>
    </location>
</feature>
<evidence type="ECO:0000256" key="1">
    <source>
        <dbReference type="SAM" id="MobiDB-lite"/>
    </source>
</evidence>
<feature type="compositionally biased region" description="Basic and acidic residues" evidence="1">
    <location>
        <begin position="898"/>
        <end position="911"/>
    </location>
</feature>
<feature type="region of interest" description="Disordered" evidence="1">
    <location>
        <begin position="484"/>
        <end position="631"/>
    </location>
</feature>
<feature type="region of interest" description="Disordered" evidence="1">
    <location>
        <begin position="1028"/>
        <end position="1069"/>
    </location>
</feature>
<feature type="region of interest" description="Disordered" evidence="1">
    <location>
        <begin position="347"/>
        <end position="387"/>
    </location>
</feature>
<feature type="compositionally biased region" description="Low complexity" evidence="1">
    <location>
        <begin position="501"/>
        <end position="523"/>
    </location>
</feature>
<feature type="compositionally biased region" description="Polar residues" evidence="1">
    <location>
        <begin position="602"/>
        <end position="628"/>
    </location>
</feature>
<feature type="compositionally biased region" description="Polar residues" evidence="1">
    <location>
        <begin position="1054"/>
        <end position="1066"/>
    </location>
</feature>
<dbReference type="eggNOG" id="ENOG502RPQY">
    <property type="taxonomic scope" value="Eukaryota"/>
</dbReference>
<feature type="region of interest" description="Disordered" evidence="1">
    <location>
        <begin position="820"/>
        <end position="854"/>
    </location>
</feature>
<dbReference type="HOGENOM" id="CLU_292392_0_0_1"/>
<feature type="region of interest" description="Disordered" evidence="1">
    <location>
        <begin position="253"/>
        <end position="280"/>
    </location>
</feature>
<dbReference type="EMBL" id="AOGT01000067">
    <property type="protein sequence ID" value="EMG50951.1"/>
    <property type="molecule type" value="Genomic_DNA"/>
</dbReference>
<feature type="region of interest" description="Disordered" evidence="1">
    <location>
        <begin position="881"/>
        <end position="930"/>
    </location>
</feature>
<accession>M3IWB4</accession>
<feature type="compositionally biased region" description="Low complexity" evidence="1">
    <location>
        <begin position="129"/>
        <end position="157"/>
    </location>
</feature>
<feature type="region of interest" description="Disordered" evidence="1">
    <location>
        <begin position="1"/>
        <end position="55"/>
    </location>
</feature>
<feature type="compositionally biased region" description="Polar residues" evidence="1">
    <location>
        <begin position="454"/>
        <end position="464"/>
    </location>
</feature>
<comment type="caution">
    <text evidence="2">The sequence shown here is derived from an EMBL/GenBank/DDBJ whole genome shotgun (WGS) entry which is preliminary data.</text>
</comment>